<keyword evidence="6" id="KW-0597">Phosphoprotein</keyword>
<evidence type="ECO:0000256" key="5">
    <source>
        <dbReference type="ARBA" id="ARBA00024867"/>
    </source>
</evidence>
<dbReference type="PROSITE" id="PS51755">
    <property type="entry name" value="OMPR_PHOB"/>
    <property type="match status" value="1"/>
</dbReference>
<dbReference type="InterPro" id="IPR036388">
    <property type="entry name" value="WH-like_DNA-bd_sf"/>
</dbReference>
<dbReference type="PANTHER" id="PTHR48111:SF43">
    <property type="entry name" value="STAGE 0 SPORULATION PROTEIN A HOMOLOG"/>
    <property type="match status" value="1"/>
</dbReference>
<dbReference type="GO" id="GO:0006355">
    <property type="term" value="P:regulation of DNA-templated transcription"/>
    <property type="evidence" value="ECO:0007669"/>
    <property type="project" value="InterPro"/>
</dbReference>
<dbReference type="Proteomes" id="UP000034407">
    <property type="component" value="Unassembled WGS sequence"/>
</dbReference>
<dbReference type="InterPro" id="IPR016032">
    <property type="entry name" value="Sig_transdc_resp-reg_C-effctor"/>
</dbReference>
<dbReference type="Gene3D" id="3.40.50.2300">
    <property type="match status" value="1"/>
</dbReference>
<dbReference type="PANTHER" id="PTHR48111">
    <property type="entry name" value="REGULATOR OF RPOS"/>
    <property type="match status" value="1"/>
</dbReference>
<gene>
    <name evidence="10" type="ORF">VN21_08630</name>
</gene>
<sequence length="222" mass="26164">MEKIILIEDDEKIRIELKNFLVNYNYEVVIMEEFENIVENTLNEKPHLILLDINLPICDGYYICREIRKKSDVPIIVVTSRDTEMDELMSMNLGADDFITKPYNTQILLAHINSILRRTYKNTPVEILTYKNLELDLSKNSICFDDKELELTKNEFRILNCLMKNKGKIVSRGDLMDYLWDLDLFIDDNTLTVNINRLRKRLEIVGCNDYIQTKRGIGYIMP</sequence>
<comment type="caution">
    <text evidence="10">The sequence shown here is derived from an EMBL/GenBank/DDBJ whole genome shotgun (WGS) entry which is preliminary data.</text>
</comment>
<keyword evidence="2" id="KW-0805">Transcription regulation</keyword>
<dbReference type="InterPro" id="IPR001867">
    <property type="entry name" value="OmpR/PhoB-type_DNA-bd"/>
</dbReference>
<dbReference type="InterPro" id="IPR039420">
    <property type="entry name" value="WalR-like"/>
</dbReference>
<evidence type="ECO:0000256" key="3">
    <source>
        <dbReference type="ARBA" id="ARBA00023125"/>
    </source>
</evidence>
<dbReference type="Pfam" id="PF00486">
    <property type="entry name" value="Trans_reg_C"/>
    <property type="match status" value="1"/>
</dbReference>
<dbReference type="Gene3D" id="6.10.250.690">
    <property type="match status" value="1"/>
</dbReference>
<protein>
    <recommendedName>
        <fullName evidence="1">Stage 0 sporulation protein A homolog</fullName>
    </recommendedName>
</protein>
<dbReference type="PATRIC" id="fig|1629550.3.peg.1162"/>
<feature type="DNA-binding region" description="OmpR/PhoB-type" evidence="7">
    <location>
        <begin position="125"/>
        <end position="222"/>
    </location>
</feature>
<reference evidence="10 11" key="1">
    <citation type="submission" date="2015-04" db="EMBL/GenBank/DDBJ databases">
        <title>Microcin producing Clostridium sp. JC272T.</title>
        <authorList>
            <person name="Jyothsna T."/>
            <person name="Sasikala C."/>
            <person name="Ramana C."/>
        </authorList>
    </citation>
    <scope>NUCLEOTIDE SEQUENCE [LARGE SCALE GENOMIC DNA]</scope>
    <source>
        <strain evidence="10 11">JC272</strain>
    </source>
</reference>
<keyword evidence="11" id="KW-1185">Reference proteome</keyword>
<dbReference type="InterPro" id="IPR011006">
    <property type="entry name" value="CheY-like_superfamily"/>
</dbReference>
<evidence type="ECO:0000313" key="11">
    <source>
        <dbReference type="Proteomes" id="UP000034407"/>
    </source>
</evidence>
<name>A0A0M3DJE1_9FIRM</name>
<dbReference type="OrthoDB" id="9790442at2"/>
<dbReference type="PROSITE" id="PS50110">
    <property type="entry name" value="RESPONSE_REGULATORY"/>
    <property type="match status" value="1"/>
</dbReference>
<feature type="domain" description="Response regulatory" evidence="8">
    <location>
        <begin position="3"/>
        <end position="116"/>
    </location>
</feature>
<evidence type="ECO:0000256" key="2">
    <source>
        <dbReference type="ARBA" id="ARBA00023015"/>
    </source>
</evidence>
<feature type="modified residue" description="4-aspartylphosphate" evidence="6">
    <location>
        <position position="52"/>
    </location>
</feature>
<dbReference type="RefSeq" id="WP_025161847.1">
    <property type="nucleotide sequence ID" value="NZ_LBBT01000184.1"/>
</dbReference>
<dbReference type="AlphaFoldDB" id="A0A0M3DJE1"/>
<evidence type="ECO:0000256" key="4">
    <source>
        <dbReference type="ARBA" id="ARBA00023163"/>
    </source>
</evidence>
<dbReference type="GO" id="GO:0032993">
    <property type="term" value="C:protein-DNA complex"/>
    <property type="evidence" value="ECO:0007669"/>
    <property type="project" value="TreeGrafter"/>
</dbReference>
<dbReference type="EMBL" id="LBBT01000184">
    <property type="protein sequence ID" value="KKY01482.1"/>
    <property type="molecule type" value="Genomic_DNA"/>
</dbReference>
<dbReference type="SMART" id="SM00862">
    <property type="entry name" value="Trans_reg_C"/>
    <property type="match status" value="1"/>
</dbReference>
<dbReference type="GO" id="GO:0005829">
    <property type="term" value="C:cytosol"/>
    <property type="evidence" value="ECO:0007669"/>
    <property type="project" value="TreeGrafter"/>
</dbReference>
<dbReference type="InterPro" id="IPR001789">
    <property type="entry name" value="Sig_transdc_resp-reg_receiver"/>
</dbReference>
<proteinExistence type="predicted"/>
<organism evidence="10 11">
    <name type="scientific">Paraclostridium benzoelyticum</name>
    <dbReference type="NCBI Taxonomy" id="1629550"/>
    <lineage>
        <taxon>Bacteria</taxon>
        <taxon>Bacillati</taxon>
        <taxon>Bacillota</taxon>
        <taxon>Clostridia</taxon>
        <taxon>Peptostreptococcales</taxon>
        <taxon>Peptostreptococcaceae</taxon>
        <taxon>Paraclostridium</taxon>
    </lineage>
</organism>
<evidence type="ECO:0000256" key="7">
    <source>
        <dbReference type="PROSITE-ProRule" id="PRU01091"/>
    </source>
</evidence>
<dbReference type="SMART" id="SM00448">
    <property type="entry name" value="REC"/>
    <property type="match status" value="1"/>
</dbReference>
<accession>A0A0M3DJE1</accession>
<dbReference type="GO" id="GO:0000976">
    <property type="term" value="F:transcription cis-regulatory region binding"/>
    <property type="evidence" value="ECO:0007669"/>
    <property type="project" value="TreeGrafter"/>
</dbReference>
<feature type="domain" description="OmpR/PhoB-type" evidence="9">
    <location>
        <begin position="125"/>
        <end position="222"/>
    </location>
</feature>
<evidence type="ECO:0000256" key="6">
    <source>
        <dbReference type="PROSITE-ProRule" id="PRU00169"/>
    </source>
</evidence>
<evidence type="ECO:0000313" key="10">
    <source>
        <dbReference type="EMBL" id="KKY01482.1"/>
    </source>
</evidence>
<evidence type="ECO:0000259" key="8">
    <source>
        <dbReference type="PROSITE" id="PS50110"/>
    </source>
</evidence>
<dbReference type="SUPFAM" id="SSF46894">
    <property type="entry name" value="C-terminal effector domain of the bipartite response regulators"/>
    <property type="match status" value="1"/>
</dbReference>
<evidence type="ECO:0000256" key="1">
    <source>
        <dbReference type="ARBA" id="ARBA00018672"/>
    </source>
</evidence>
<evidence type="ECO:0000259" key="9">
    <source>
        <dbReference type="PROSITE" id="PS51755"/>
    </source>
</evidence>
<dbReference type="CDD" id="cd00383">
    <property type="entry name" value="trans_reg_C"/>
    <property type="match status" value="1"/>
</dbReference>
<dbReference type="SUPFAM" id="SSF52172">
    <property type="entry name" value="CheY-like"/>
    <property type="match status" value="1"/>
</dbReference>
<comment type="function">
    <text evidence="5">May play the central regulatory role in sporulation. It may be an element of the effector pathway responsible for the activation of sporulation genes in response to nutritional stress. Spo0A may act in concert with spo0H (a sigma factor) to control the expression of some genes that are critical to the sporulation process.</text>
</comment>
<dbReference type="Gene3D" id="1.10.10.10">
    <property type="entry name" value="Winged helix-like DNA-binding domain superfamily/Winged helix DNA-binding domain"/>
    <property type="match status" value="1"/>
</dbReference>
<keyword evidence="3 7" id="KW-0238">DNA-binding</keyword>
<dbReference type="Pfam" id="PF00072">
    <property type="entry name" value="Response_reg"/>
    <property type="match status" value="1"/>
</dbReference>
<dbReference type="GO" id="GO:0000156">
    <property type="term" value="F:phosphorelay response regulator activity"/>
    <property type="evidence" value="ECO:0007669"/>
    <property type="project" value="TreeGrafter"/>
</dbReference>
<keyword evidence="4" id="KW-0804">Transcription</keyword>